<evidence type="ECO:0000313" key="3">
    <source>
        <dbReference type="Proteomes" id="UP000054560"/>
    </source>
</evidence>
<name>A0A0L0F9X9_9EUKA</name>
<sequence>QFHDQTEQNLNDELENSISRRQSQIRISGSMSDRFEGSTTDTNATDGASLDITDRVKQLSKFINKHKMNIGSHPFLLGLHECLSKQRGKLVLLRWRFEDAVLTQAGVPFMNDAVELLLE</sequence>
<feature type="compositionally biased region" description="Polar residues" evidence="1">
    <location>
        <begin position="37"/>
        <end position="46"/>
    </location>
</feature>
<evidence type="ECO:0000313" key="2">
    <source>
        <dbReference type="EMBL" id="KNC73341.1"/>
    </source>
</evidence>
<feature type="non-terminal residue" evidence="2">
    <location>
        <position position="119"/>
    </location>
</feature>
<dbReference type="RefSeq" id="XP_014147243.1">
    <property type="nucleotide sequence ID" value="XM_014291768.1"/>
</dbReference>
<gene>
    <name evidence="2" type="ORF">SARC_14099</name>
</gene>
<accession>A0A0L0F9X9</accession>
<feature type="non-terminal residue" evidence="2">
    <location>
        <position position="1"/>
    </location>
</feature>
<reference evidence="2 3" key="1">
    <citation type="submission" date="2011-02" db="EMBL/GenBank/DDBJ databases">
        <title>The Genome Sequence of Sphaeroforma arctica JP610.</title>
        <authorList>
            <consortium name="The Broad Institute Genome Sequencing Platform"/>
            <person name="Russ C."/>
            <person name="Cuomo C."/>
            <person name="Young S.K."/>
            <person name="Zeng Q."/>
            <person name="Gargeya S."/>
            <person name="Alvarado L."/>
            <person name="Berlin A."/>
            <person name="Chapman S.B."/>
            <person name="Chen Z."/>
            <person name="Freedman E."/>
            <person name="Gellesch M."/>
            <person name="Goldberg J."/>
            <person name="Griggs A."/>
            <person name="Gujja S."/>
            <person name="Heilman E."/>
            <person name="Heiman D."/>
            <person name="Howarth C."/>
            <person name="Mehta T."/>
            <person name="Neiman D."/>
            <person name="Pearson M."/>
            <person name="Roberts A."/>
            <person name="Saif S."/>
            <person name="Shea T."/>
            <person name="Shenoy N."/>
            <person name="Sisk P."/>
            <person name="Stolte C."/>
            <person name="Sykes S."/>
            <person name="White J."/>
            <person name="Yandava C."/>
            <person name="Burger G."/>
            <person name="Gray M.W."/>
            <person name="Holland P.W.H."/>
            <person name="King N."/>
            <person name="Lang F.B.F."/>
            <person name="Roger A.J."/>
            <person name="Ruiz-Trillo I."/>
            <person name="Haas B."/>
            <person name="Nusbaum C."/>
            <person name="Birren B."/>
        </authorList>
    </citation>
    <scope>NUCLEOTIDE SEQUENCE [LARGE SCALE GENOMIC DNA]</scope>
    <source>
        <strain evidence="2 3">JP610</strain>
    </source>
</reference>
<dbReference type="OrthoDB" id="2204724at2759"/>
<dbReference type="GeneID" id="25914603"/>
<protein>
    <submittedName>
        <fullName evidence="2">Uncharacterized protein</fullName>
    </submittedName>
</protein>
<feature type="compositionally biased region" description="Low complexity" evidence="1">
    <location>
        <begin position="17"/>
        <end position="28"/>
    </location>
</feature>
<feature type="region of interest" description="Disordered" evidence="1">
    <location>
        <begin position="1"/>
        <end position="47"/>
    </location>
</feature>
<proteinExistence type="predicted"/>
<keyword evidence="3" id="KW-1185">Reference proteome</keyword>
<dbReference type="AlphaFoldDB" id="A0A0L0F9X9"/>
<evidence type="ECO:0000256" key="1">
    <source>
        <dbReference type="SAM" id="MobiDB-lite"/>
    </source>
</evidence>
<organism evidence="2 3">
    <name type="scientific">Sphaeroforma arctica JP610</name>
    <dbReference type="NCBI Taxonomy" id="667725"/>
    <lineage>
        <taxon>Eukaryota</taxon>
        <taxon>Ichthyosporea</taxon>
        <taxon>Ichthyophonida</taxon>
        <taxon>Sphaeroforma</taxon>
    </lineage>
</organism>
<dbReference type="Proteomes" id="UP000054560">
    <property type="component" value="Unassembled WGS sequence"/>
</dbReference>
<dbReference type="EMBL" id="KQ245741">
    <property type="protein sequence ID" value="KNC73341.1"/>
    <property type="molecule type" value="Genomic_DNA"/>
</dbReference>